<reference evidence="1 2" key="1">
    <citation type="journal article" date="2011" name="J. Bacteriol.">
        <title>Genome Sequence of an Ammonia-Oxidizing Soil Archaeon, "Candidatus Nitrosoarchaeum koreensis" MY1.</title>
        <authorList>
            <person name="Kim B.K."/>
            <person name="Jung M.Y."/>
            <person name="Yu D.S."/>
            <person name="Park S.J."/>
            <person name="Oh T.K."/>
            <person name="Rhee S.K."/>
            <person name="Kim J.F."/>
        </authorList>
    </citation>
    <scope>NUCLEOTIDE SEQUENCE [LARGE SCALE GENOMIC DNA]</scope>
    <source>
        <strain evidence="1 2">MY1</strain>
    </source>
</reference>
<comment type="caution">
    <text evidence="1">The sequence shown here is derived from an EMBL/GenBank/DDBJ whole genome shotgun (WGS) entry which is preliminary data.</text>
</comment>
<accession>F9CV77</accession>
<dbReference type="GO" id="GO:0006508">
    <property type="term" value="P:proteolysis"/>
    <property type="evidence" value="ECO:0007669"/>
    <property type="project" value="UniProtKB-KW"/>
</dbReference>
<keyword evidence="1" id="KW-0378">Hydrolase</keyword>
<proteinExistence type="predicted"/>
<organism evidence="1 2">
    <name type="scientific">Nitrosarchaeum koreense MY1</name>
    <dbReference type="NCBI Taxonomy" id="1001994"/>
    <lineage>
        <taxon>Archaea</taxon>
        <taxon>Nitrososphaerota</taxon>
        <taxon>Nitrososphaeria</taxon>
        <taxon>Nitrosopumilales</taxon>
        <taxon>Nitrosopumilaceae</taxon>
        <taxon>Nitrosarchaeum</taxon>
    </lineage>
</organism>
<dbReference type="STRING" id="1001994.MY1_0424"/>
<evidence type="ECO:0000313" key="1">
    <source>
        <dbReference type="EMBL" id="EGP93192.1"/>
    </source>
</evidence>
<protein>
    <submittedName>
        <fullName evidence="1">Secreted periplasmic Zn-dependent protease</fullName>
    </submittedName>
</protein>
<dbReference type="EMBL" id="AFPU01000001">
    <property type="protein sequence ID" value="EGP93192.1"/>
    <property type="molecule type" value="Genomic_DNA"/>
</dbReference>
<name>F9CV77_9ARCH</name>
<keyword evidence="1" id="KW-0645">Protease</keyword>
<dbReference type="PATRIC" id="fig|1001994.6.peg.407"/>
<dbReference type="Proteomes" id="UP000004440">
    <property type="component" value="Unassembled WGS sequence"/>
</dbReference>
<evidence type="ECO:0000313" key="2">
    <source>
        <dbReference type="Proteomes" id="UP000004440"/>
    </source>
</evidence>
<sequence>MFLVLVISSILILGSYAIPTAMAQVQAGGVELPGDPTWFAGEGLKKGDFFSYSMCHVDYRECVPFEMDMWIKGDKAAGSEQKWLVDVVVYDGNKVIKGNMEIGKLAPEPSGGTENLSVYRGAFKSSIVWLSAFANGYDESGDKGPKKFSAKSWGKIANIGGEQVVPFAIEKVTVKAGTFDTVVISWKTGGVRSNVWVVDNFPFPVKAHTYTHVSSGIPPTEYQFELLDYKENVVNDPFAKVISTEDNSNFQGCPSTDSLNKSVKRPTKNFEYQIHAYYSPDFPVEGCPMKWQINFLSKFHDTEFLNQVQFDLMVVDDKFTLPPLRSVAQDQGYQYLYSPSGLATIDMTVNHKPGIAHFVVYVYGLAPQGIVPSNPIDYLVIDLPISAKSGGSTSNIPSWIKNNAGWWADGSIDDNSFVQGIQFLIKENIIKIPPTSQGTSSTAKQIPSWIKNNAGWWADGSIDDKSFIEGLQFLIKEGIMKVPRADSTSSSSSSGPASWLD</sequence>
<gene>
    <name evidence="1" type="ORF">MY1_0424</name>
</gene>
<dbReference type="GO" id="GO:0008233">
    <property type="term" value="F:peptidase activity"/>
    <property type="evidence" value="ECO:0007669"/>
    <property type="project" value="UniProtKB-KW"/>
</dbReference>
<dbReference type="AlphaFoldDB" id="F9CV77"/>
<keyword evidence="2" id="KW-1185">Reference proteome</keyword>